<proteinExistence type="predicted"/>
<feature type="non-terminal residue" evidence="1">
    <location>
        <position position="1"/>
    </location>
</feature>
<name>A0A381SNI4_9ZZZZ</name>
<organism evidence="1">
    <name type="scientific">marine metagenome</name>
    <dbReference type="NCBI Taxonomy" id="408172"/>
    <lineage>
        <taxon>unclassified sequences</taxon>
        <taxon>metagenomes</taxon>
        <taxon>ecological metagenomes</taxon>
    </lineage>
</organism>
<evidence type="ECO:0008006" key="2">
    <source>
        <dbReference type="Google" id="ProtNLM"/>
    </source>
</evidence>
<reference evidence="1" key="1">
    <citation type="submission" date="2018-05" db="EMBL/GenBank/DDBJ databases">
        <authorList>
            <person name="Lanie J.A."/>
            <person name="Ng W.-L."/>
            <person name="Kazmierczak K.M."/>
            <person name="Andrzejewski T.M."/>
            <person name="Davidsen T.M."/>
            <person name="Wayne K.J."/>
            <person name="Tettelin H."/>
            <person name="Glass J.I."/>
            <person name="Rusch D."/>
            <person name="Podicherti R."/>
            <person name="Tsui H.-C.T."/>
            <person name="Winkler M.E."/>
        </authorList>
    </citation>
    <scope>NUCLEOTIDE SEQUENCE</scope>
</reference>
<protein>
    <recommendedName>
        <fullName evidence="2">Radical SAM core domain-containing protein</fullName>
    </recommendedName>
</protein>
<sequence length="138" mass="15745">GLEHITIETNATQKLTPFFKNFLDAYKIHITWSCSPKLGISGEDWKDAIKPEVVQEYNRVRNSELYLKFVVQDNEDIKEVKTAQHVYGLNAPVYLMPCGGTVEGLELTEKDVAELALKYGYRFSPRLHVHLFGNAWGT</sequence>
<dbReference type="EMBL" id="UINC01003289">
    <property type="protein sequence ID" value="SVA05019.1"/>
    <property type="molecule type" value="Genomic_DNA"/>
</dbReference>
<dbReference type="AlphaFoldDB" id="A0A381SNI4"/>
<accession>A0A381SNI4</accession>
<evidence type="ECO:0000313" key="1">
    <source>
        <dbReference type="EMBL" id="SVA05019.1"/>
    </source>
</evidence>
<dbReference type="Gene3D" id="3.20.20.70">
    <property type="entry name" value="Aldolase class I"/>
    <property type="match status" value="1"/>
</dbReference>
<gene>
    <name evidence="1" type="ORF">METZ01_LOCUS57873</name>
</gene>
<dbReference type="InterPro" id="IPR013785">
    <property type="entry name" value="Aldolase_TIM"/>
</dbReference>